<dbReference type="OrthoDB" id="9971789at2759"/>
<dbReference type="GO" id="GO:0016567">
    <property type="term" value="P:protein ubiquitination"/>
    <property type="evidence" value="ECO:0007669"/>
    <property type="project" value="InterPro"/>
</dbReference>
<reference evidence="4" key="1">
    <citation type="submission" date="2012-12" db="EMBL/GenBank/DDBJ databases">
        <authorList>
            <person name="Hellsten U."/>
            <person name="Grimwood J."/>
            <person name="Chapman J.A."/>
            <person name="Shapiro H."/>
            <person name="Aerts A."/>
            <person name="Otillar R.P."/>
            <person name="Terry A.Y."/>
            <person name="Boore J.L."/>
            <person name="Simakov O."/>
            <person name="Marletaz F."/>
            <person name="Cho S.-J."/>
            <person name="Edsinger-Gonzales E."/>
            <person name="Havlak P."/>
            <person name="Kuo D.-H."/>
            <person name="Larsson T."/>
            <person name="Lv J."/>
            <person name="Arendt D."/>
            <person name="Savage R."/>
            <person name="Osoegawa K."/>
            <person name="de Jong P."/>
            <person name="Lindberg D.R."/>
            <person name="Seaver E.C."/>
            <person name="Weisblat D.A."/>
            <person name="Putnam N.H."/>
            <person name="Grigoriev I.V."/>
            <person name="Rokhsar D.S."/>
        </authorList>
    </citation>
    <scope>NUCLEOTIDE SEQUENCE</scope>
    <source>
        <strain evidence="4">I ESC-2004</strain>
    </source>
</reference>
<evidence type="ECO:0000256" key="1">
    <source>
        <dbReference type="SAM" id="MobiDB-lite"/>
    </source>
</evidence>
<name>R7TJN1_CAPTE</name>
<dbReference type="HOGENOM" id="CLU_604033_0_0_1"/>
<sequence length="529" mass="60943">MRVKSKNILFDLRNREYYHKNYLRRNNLIVRKIICQPGLKFKKTWQKHSKHPISYENHRFYFENFRICYHRSGHGNQPQLLYSLPSCPASQKIEDCLSCVCPLASIPLEHKGYRPHLIALTAHNWLVRYDITTGQPLEQVFLGSPHRYKFKHLAWNLDVQSFFVKSVQCRNQQNEPRNILLCLAFFTVFPLRFTGMLEISRTVFGSDVTDAMISQNCLITMHHGSRVKLYSMEQVIQQGLLHEANLHTHCTELNGVVGSAGVGLPLNIRLRSPPEVLFSVKCADHSVCLGGIPWHYIISKPKEGSIFRVYNLSSQEMVLNGRLEMPGLSIEPDKCMFHADDSGRLLHIGANHLSEVMHCLKEEFEIIPSAYNGKPEIAQVLGDFGFICITHLVFLQPNYTSSGRQVKKKSYSDDAVDCDYASLRHVDYEDDLDIILLTSVTSSNGSYQGRVSLHDNQTGRFLREIELDDPWAECCDYIITLDMDMLVHLIKAPQRHFYCIVYQLQRDETEDDPKAKGRRKSRCNARLPR</sequence>
<proteinExistence type="predicted"/>
<dbReference type="AlphaFoldDB" id="R7TJN1"/>
<keyword evidence="4" id="KW-1185">Reference proteome</keyword>
<evidence type="ECO:0000313" key="2">
    <source>
        <dbReference type="EMBL" id="ELT91751.1"/>
    </source>
</evidence>
<dbReference type="EnsemblMetazoa" id="CapteT155434">
    <property type="protein sequence ID" value="CapteP155434"/>
    <property type="gene ID" value="CapteG155434"/>
</dbReference>
<evidence type="ECO:0000313" key="4">
    <source>
        <dbReference type="Proteomes" id="UP000014760"/>
    </source>
</evidence>
<dbReference type="PANTHER" id="PTHR14815">
    <property type="entry name" value="DDB1- AND CUL4-ASSOCIATED FACTOR 17"/>
    <property type="match status" value="1"/>
</dbReference>
<dbReference type="InterPro" id="IPR031620">
    <property type="entry name" value="DCAF17"/>
</dbReference>
<dbReference type="Proteomes" id="UP000014760">
    <property type="component" value="Unassembled WGS sequence"/>
</dbReference>
<gene>
    <name evidence="2" type="ORF">CAPTEDRAFT_155434</name>
</gene>
<feature type="region of interest" description="Disordered" evidence="1">
    <location>
        <begin position="510"/>
        <end position="529"/>
    </location>
</feature>
<dbReference type="GO" id="GO:0080008">
    <property type="term" value="C:Cul4-RING E3 ubiquitin ligase complex"/>
    <property type="evidence" value="ECO:0007669"/>
    <property type="project" value="TreeGrafter"/>
</dbReference>
<organism evidence="2">
    <name type="scientific">Capitella teleta</name>
    <name type="common">Polychaete worm</name>
    <dbReference type="NCBI Taxonomy" id="283909"/>
    <lineage>
        <taxon>Eukaryota</taxon>
        <taxon>Metazoa</taxon>
        <taxon>Spiralia</taxon>
        <taxon>Lophotrochozoa</taxon>
        <taxon>Annelida</taxon>
        <taxon>Polychaeta</taxon>
        <taxon>Sedentaria</taxon>
        <taxon>Scolecida</taxon>
        <taxon>Capitellidae</taxon>
        <taxon>Capitella</taxon>
    </lineage>
</organism>
<dbReference type="Pfam" id="PF15802">
    <property type="entry name" value="DCAF17"/>
    <property type="match status" value="1"/>
</dbReference>
<evidence type="ECO:0008006" key="5">
    <source>
        <dbReference type="Google" id="ProtNLM"/>
    </source>
</evidence>
<feature type="compositionally biased region" description="Basic residues" evidence="1">
    <location>
        <begin position="516"/>
        <end position="529"/>
    </location>
</feature>
<dbReference type="EMBL" id="KB310369">
    <property type="protein sequence ID" value="ELT91751.1"/>
    <property type="molecule type" value="Genomic_DNA"/>
</dbReference>
<accession>R7TJN1</accession>
<dbReference type="OMA" id="IQEMNCC"/>
<dbReference type="STRING" id="283909.R7TJN1"/>
<dbReference type="PANTHER" id="PTHR14815:SF2">
    <property type="entry name" value="DDB1- AND CUL4-ASSOCIATED FACTOR 17"/>
    <property type="match status" value="1"/>
</dbReference>
<reference evidence="2 4" key="2">
    <citation type="journal article" date="2013" name="Nature">
        <title>Insights into bilaterian evolution from three spiralian genomes.</title>
        <authorList>
            <person name="Simakov O."/>
            <person name="Marletaz F."/>
            <person name="Cho S.J."/>
            <person name="Edsinger-Gonzales E."/>
            <person name="Havlak P."/>
            <person name="Hellsten U."/>
            <person name="Kuo D.H."/>
            <person name="Larsson T."/>
            <person name="Lv J."/>
            <person name="Arendt D."/>
            <person name="Savage R."/>
            <person name="Osoegawa K."/>
            <person name="de Jong P."/>
            <person name="Grimwood J."/>
            <person name="Chapman J.A."/>
            <person name="Shapiro H."/>
            <person name="Aerts A."/>
            <person name="Otillar R.P."/>
            <person name="Terry A.Y."/>
            <person name="Boore J.L."/>
            <person name="Grigoriev I.V."/>
            <person name="Lindberg D.R."/>
            <person name="Seaver E.C."/>
            <person name="Weisblat D.A."/>
            <person name="Putnam N.H."/>
            <person name="Rokhsar D.S."/>
        </authorList>
    </citation>
    <scope>NUCLEOTIDE SEQUENCE</scope>
    <source>
        <strain evidence="2 4">I ESC-2004</strain>
    </source>
</reference>
<reference evidence="3" key="3">
    <citation type="submission" date="2015-06" db="UniProtKB">
        <authorList>
            <consortium name="EnsemblMetazoa"/>
        </authorList>
    </citation>
    <scope>IDENTIFICATION</scope>
</reference>
<evidence type="ECO:0000313" key="3">
    <source>
        <dbReference type="EnsemblMetazoa" id="CapteP155434"/>
    </source>
</evidence>
<dbReference type="EMBL" id="AMQN01013652">
    <property type="status" value="NOT_ANNOTATED_CDS"/>
    <property type="molecule type" value="Genomic_DNA"/>
</dbReference>
<protein>
    <recommendedName>
        <fullName evidence="5">DDB1- and CUL4-associated factor 17</fullName>
    </recommendedName>
</protein>